<feature type="domain" description="Homeobox" evidence="4">
    <location>
        <begin position="260"/>
        <end position="320"/>
    </location>
</feature>
<keyword evidence="1 2" id="KW-0539">Nucleus</keyword>
<protein>
    <submittedName>
        <fullName evidence="6">Uncharacterized protein LOC105907738</fullName>
    </submittedName>
</protein>
<organism evidence="5 6">
    <name type="scientific">Clupea harengus</name>
    <name type="common">Atlantic herring</name>
    <dbReference type="NCBI Taxonomy" id="7950"/>
    <lineage>
        <taxon>Eukaryota</taxon>
        <taxon>Metazoa</taxon>
        <taxon>Chordata</taxon>
        <taxon>Craniata</taxon>
        <taxon>Vertebrata</taxon>
        <taxon>Euteleostomi</taxon>
        <taxon>Actinopterygii</taxon>
        <taxon>Neopterygii</taxon>
        <taxon>Teleostei</taxon>
        <taxon>Clupei</taxon>
        <taxon>Clupeiformes</taxon>
        <taxon>Clupeoidei</taxon>
        <taxon>Clupeidae</taxon>
        <taxon>Clupea</taxon>
    </lineage>
</organism>
<dbReference type="InterPro" id="IPR001356">
    <property type="entry name" value="HD"/>
</dbReference>
<reference evidence="6" key="1">
    <citation type="submission" date="2025-08" db="UniProtKB">
        <authorList>
            <consortium name="RefSeq"/>
        </authorList>
    </citation>
    <scope>IDENTIFICATION</scope>
</reference>
<evidence type="ECO:0000313" key="6">
    <source>
        <dbReference type="RefSeq" id="XP_031442096.1"/>
    </source>
</evidence>
<feature type="compositionally biased region" description="Basic and acidic residues" evidence="3">
    <location>
        <begin position="77"/>
        <end position="117"/>
    </location>
</feature>
<feature type="compositionally biased region" description="Polar residues" evidence="3">
    <location>
        <begin position="580"/>
        <end position="597"/>
    </location>
</feature>
<feature type="compositionally biased region" description="Basic and acidic residues" evidence="3">
    <location>
        <begin position="124"/>
        <end position="138"/>
    </location>
</feature>
<dbReference type="Proteomes" id="UP000515152">
    <property type="component" value="Chromosome 19"/>
</dbReference>
<dbReference type="GO" id="GO:0000981">
    <property type="term" value="F:DNA-binding transcription factor activity, RNA polymerase II-specific"/>
    <property type="evidence" value="ECO:0007669"/>
    <property type="project" value="TreeGrafter"/>
</dbReference>
<keyword evidence="1 2" id="KW-0371">Homeobox</keyword>
<feature type="compositionally biased region" description="Acidic residues" evidence="3">
    <location>
        <begin position="17"/>
        <end position="26"/>
    </location>
</feature>
<dbReference type="GO" id="GO:0000978">
    <property type="term" value="F:RNA polymerase II cis-regulatory region sequence-specific DNA binding"/>
    <property type="evidence" value="ECO:0007669"/>
    <property type="project" value="TreeGrafter"/>
</dbReference>
<dbReference type="PANTHER" id="PTHR47060:SF1">
    <property type="entry name" value="HOMEOBOX PROTEIN NOBOX"/>
    <property type="match status" value="1"/>
</dbReference>
<dbReference type="SMART" id="SM00389">
    <property type="entry name" value="HOX"/>
    <property type="match status" value="1"/>
</dbReference>
<keyword evidence="5" id="KW-1185">Reference proteome</keyword>
<dbReference type="Pfam" id="PF00046">
    <property type="entry name" value="Homeodomain"/>
    <property type="match status" value="1"/>
</dbReference>
<dbReference type="RefSeq" id="XP_031442096.1">
    <property type="nucleotide sequence ID" value="XM_031586236.2"/>
</dbReference>
<evidence type="ECO:0000256" key="1">
    <source>
        <dbReference type="PROSITE-ProRule" id="PRU00108"/>
    </source>
</evidence>
<dbReference type="InterPro" id="IPR042988">
    <property type="entry name" value="NOBOX"/>
</dbReference>
<dbReference type="SUPFAM" id="SSF46689">
    <property type="entry name" value="Homeodomain-like"/>
    <property type="match status" value="1"/>
</dbReference>
<proteinExistence type="predicted"/>
<sequence>MEEDMSVHDFGSPFLICDEDEEEEDYYQGKQEADEEREDDKEEKDGHQNSILTPVMGKAGEKQEKISGEITTAMMSKDTEEDREKRQEEMSEERTEQAEEMKHVEESEKKERGKEDGEMLYLRGKMEGNMREETDMEGKGTAGSGGEERVKTDISLGSVLSVCEQSLEQSMSAGLAFRHVPQPLQPPDAQPEALSVGKHQAGVPSQTLEVSTMLPPMEVQLTQVYTTRQYTRFTGHGPPMHPLNTQTQAPPTDHATLPPVPKKKTRTLYSADQLQELERLFQDDHYPDGDRRREIAASVGVTPQRIMVWFQNRRAKWRKTGKEPLKTHKNTHRTSYFSGTVPSVLPQPPAHTPTLPPYSSLIGSLTSPAARIGQVYVSPEGGPPPMQSPPPLRRASLSLSLDPNQHILNLPTADTWSNYTDLSSLKMDPQHHVAFVPMSNTMHYQSKAHTQPLQHTNTLTQQYLSNLSYINPTYINNGPAHTGHTHTPTQLAYTLPTPNSLVPACCQQNNQMHQVQSRLCSSDPPPPQPAVYQGPGRLSLHLQPASHYSTSPLPHTHSHVHTHTNTHYPLHTPLTKDGNPLNSVTMGTQPGPSQSQPSRREADTHTHTDVSFHCDFSPILL</sequence>
<keyword evidence="1 2" id="KW-0238">DNA-binding</keyword>
<dbReference type="GeneID" id="105907738"/>
<dbReference type="GO" id="GO:0005634">
    <property type="term" value="C:nucleus"/>
    <property type="evidence" value="ECO:0007669"/>
    <property type="project" value="UniProtKB-SubCell"/>
</dbReference>
<feature type="compositionally biased region" description="Acidic residues" evidence="3">
    <location>
        <begin position="33"/>
        <end position="42"/>
    </location>
</feature>
<evidence type="ECO:0000313" key="5">
    <source>
        <dbReference type="Proteomes" id="UP000515152"/>
    </source>
</evidence>
<dbReference type="Gene3D" id="1.10.10.60">
    <property type="entry name" value="Homeodomain-like"/>
    <property type="match status" value="1"/>
</dbReference>
<evidence type="ECO:0000259" key="4">
    <source>
        <dbReference type="PROSITE" id="PS50071"/>
    </source>
</evidence>
<accession>A0A6P8GW17</accession>
<evidence type="ECO:0000256" key="3">
    <source>
        <dbReference type="SAM" id="MobiDB-lite"/>
    </source>
</evidence>
<dbReference type="PROSITE" id="PS50071">
    <property type="entry name" value="HOMEOBOX_2"/>
    <property type="match status" value="1"/>
</dbReference>
<gene>
    <name evidence="6" type="primary">LOC105907738</name>
</gene>
<name>A0A6P8GW17_CLUHA</name>
<dbReference type="KEGG" id="char:105907738"/>
<evidence type="ECO:0000256" key="2">
    <source>
        <dbReference type="RuleBase" id="RU000682"/>
    </source>
</evidence>
<feature type="region of interest" description="Disordered" evidence="3">
    <location>
        <begin position="1"/>
        <end position="148"/>
    </location>
</feature>
<feature type="region of interest" description="Disordered" evidence="3">
    <location>
        <begin position="236"/>
        <end position="262"/>
    </location>
</feature>
<comment type="subcellular location">
    <subcellularLocation>
        <location evidence="1 2">Nucleus</location>
    </subcellularLocation>
</comment>
<feature type="region of interest" description="Disordered" evidence="3">
    <location>
        <begin position="575"/>
        <end position="610"/>
    </location>
</feature>
<dbReference type="InterPro" id="IPR009057">
    <property type="entry name" value="Homeodomain-like_sf"/>
</dbReference>
<feature type="DNA-binding region" description="Homeobox" evidence="1">
    <location>
        <begin position="262"/>
        <end position="321"/>
    </location>
</feature>
<dbReference type="CDD" id="cd00086">
    <property type="entry name" value="homeodomain"/>
    <property type="match status" value="1"/>
</dbReference>
<feature type="compositionally biased region" description="Basic and acidic residues" evidence="3">
    <location>
        <begin position="598"/>
        <end position="610"/>
    </location>
</feature>
<dbReference type="PANTHER" id="PTHR47060">
    <property type="entry name" value="HOMEOBOX PROTEIN NOBOX"/>
    <property type="match status" value="1"/>
</dbReference>
<dbReference type="OrthoDB" id="1867783at2759"/>
<dbReference type="AlphaFoldDB" id="A0A6P8GW17"/>